<dbReference type="SUPFAM" id="SSF56349">
    <property type="entry name" value="DNA breaking-rejoining enzymes"/>
    <property type="match status" value="1"/>
</dbReference>
<dbReference type="InterPro" id="IPR050090">
    <property type="entry name" value="Tyrosine_recombinase_XerCD"/>
</dbReference>
<evidence type="ECO:0000256" key="4">
    <source>
        <dbReference type="ARBA" id="ARBA00023172"/>
    </source>
</evidence>
<evidence type="ECO:0000256" key="3">
    <source>
        <dbReference type="ARBA" id="ARBA00023125"/>
    </source>
</evidence>
<dbReference type="InterPro" id="IPR011010">
    <property type="entry name" value="DNA_brk_join_enz"/>
</dbReference>
<dbReference type="Pfam" id="PF20172">
    <property type="entry name" value="DUF6538"/>
    <property type="match status" value="1"/>
</dbReference>
<comment type="caution">
    <text evidence="8">The sequence shown here is derived from an EMBL/GenBank/DDBJ whole genome shotgun (WGS) entry which is preliminary data.</text>
</comment>
<feature type="domain" description="Core-binding (CB)" evidence="7">
    <location>
        <begin position="152"/>
        <end position="253"/>
    </location>
</feature>
<evidence type="ECO:0000256" key="2">
    <source>
        <dbReference type="ARBA" id="ARBA00022908"/>
    </source>
</evidence>
<evidence type="ECO:0000313" key="8">
    <source>
        <dbReference type="EMBL" id="KDA02247.1"/>
    </source>
</evidence>
<dbReference type="Gene3D" id="1.10.150.130">
    <property type="match status" value="1"/>
</dbReference>
<comment type="similarity">
    <text evidence="1">Belongs to the 'phage' integrase family.</text>
</comment>
<dbReference type="InterPro" id="IPR010998">
    <property type="entry name" value="Integrase_recombinase_N"/>
</dbReference>
<dbReference type="eggNOG" id="COG4974">
    <property type="taxonomic scope" value="Bacteria"/>
</dbReference>
<dbReference type="STRING" id="1280953.HOC_11808"/>
<dbReference type="InterPro" id="IPR013762">
    <property type="entry name" value="Integrase-like_cat_sf"/>
</dbReference>
<dbReference type="Proteomes" id="UP000024942">
    <property type="component" value="Unassembled WGS sequence"/>
</dbReference>
<dbReference type="PANTHER" id="PTHR30349:SF64">
    <property type="entry name" value="PROPHAGE INTEGRASE INTD-RELATED"/>
    <property type="match status" value="1"/>
</dbReference>
<dbReference type="Gene3D" id="1.10.443.10">
    <property type="entry name" value="Intergrase catalytic core"/>
    <property type="match status" value="1"/>
</dbReference>
<dbReference type="EMBL" id="ARYL01000016">
    <property type="protein sequence ID" value="KDA02247.1"/>
    <property type="molecule type" value="Genomic_DNA"/>
</dbReference>
<keyword evidence="3 5" id="KW-0238">DNA-binding</keyword>
<dbReference type="PATRIC" id="fig|1280953.3.peg.2383"/>
<evidence type="ECO:0000259" key="7">
    <source>
        <dbReference type="PROSITE" id="PS51900"/>
    </source>
</evidence>
<dbReference type="PROSITE" id="PS51898">
    <property type="entry name" value="TYR_RECOMBINASE"/>
    <property type="match status" value="1"/>
</dbReference>
<dbReference type="GO" id="GO:0006310">
    <property type="term" value="P:DNA recombination"/>
    <property type="evidence" value="ECO:0007669"/>
    <property type="project" value="UniProtKB-KW"/>
</dbReference>
<evidence type="ECO:0000313" key="9">
    <source>
        <dbReference type="Proteomes" id="UP000024942"/>
    </source>
</evidence>
<gene>
    <name evidence="8" type="ORF">HOC_11808</name>
</gene>
<keyword evidence="9" id="KW-1185">Reference proteome</keyword>
<keyword evidence="2" id="KW-0229">DNA integration</keyword>
<accession>A0A059G5X7</accession>
<dbReference type="OrthoDB" id="7222937at2"/>
<dbReference type="InterPro" id="IPR002104">
    <property type="entry name" value="Integrase_catalytic"/>
</dbReference>
<sequence length="483" mass="55240">MADVMKRVEDNSYLERRGRVWWYNRRVPTRCAHLDTRRRIKESLGTTSVEQARYKRDLLAEADDHYWASLQIAEEAGPATNREVSEAISRRYRMATVKALACGFTYKPIDHLATEASLEETLARLLAVHTQAGPAEIPRERDAEALLGGATKPTIPVSDAFEVYLSEIAYNAQLYKSPNQRASWEKTKRTSIQYFIDFAGDIALEEITRALALKYQQHWAKQVKPKDGKVSPVAPNTANRHIGNIRSLYGDYFKHVGEEERPNPFRNMHFKAKARAEVPPYSSEWVRTKVLAPGATRKWRPELQLITLMLIETGCRPSEIINLRVEDFHIEEPVPYISIKARTDREVKTDTSERDIPLVGISLEAARRAAPRAFAHYYDKGELFSANMMKNFRNRGLLESPDHKIYSFRHAFEKRMQEANIDYGLRCLLMGHKTTRPVYGDGGSLAYRRDELLKIAHPFDARVMELFERENAGWALGGGLDGS</sequence>
<name>A0A059G5X7_9PROT</name>
<evidence type="ECO:0000256" key="1">
    <source>
        <dbReference type="ARBA" id="ARBA00008857"/>
    </source>
</evidence>
<proteinExistence type="inferred from homology"/>
<dbReference type="GO" id="GO:0015074">
    <property type="term" value="P:DNA integration"/>
    <property type="evidence" value="ECO:0007669"/>
    <property type="project" value="UniProtKB-KW"/>
</dbReference>
<dbReference type="AlphaFoldDB" id="A0A059G5X7"/>
<evidence type="ECO:0000256" key="5">
    <source>
        <dbReference type="PROSITE-ProRule" id="PRU01248"/>
    </source>
</evidence>
<protein>
    <submittedName>
        <fullName evidence="8">Phage integrase</fullName>
    </submittedName>
</protein>
<organism evidence="8 9">
    <name type="scientific">Hyphomonas oceanitis SCH89</name>
    <dbReference type="NCBI Taxonomy" id="1280953"/>
    <lineage>
        <taxon>Bacteria</taxon>
        <taxon>Pseudomonadati</taxon>
        <taxon>Pseudomonadota</taxon>
        <taxon>Alphaproteobacteria</taxon>
        <taxon>Hyphomonadales</taxon>
        <taxon>Hyphomonadaceae</taxon>
        <taxon>Hyphomonas</taxon>
    </lineage>
</organism>
<feature type="domain" description="Tyr recombinase" evidence="6">
    <location>
        <begin position="276"/>
        <end position="457"/>
    </location>
</feature>
<reference evidence="8 9" key="1">
    <citation type="journal article" date="2014" name="Antonie Van Leeuwenhoek">
        <title>Hyphomonas beringensis sp. nov. and Hyphomonas chukchiensis sp. nov., isolated from surface seawater of the Bering Sea and Chukchi Sea.</title>
        <authorList>
            <person name="Li C."/>
            <person name="Lai Q."/>
            <person name="Li G."/>
            <person name="Dong C."/>
            <person name="Wang J."/>
            <person name="Liao Y."/>
            <person name="Shao Z."/>
        </authorList>
    </citation>
    <scope>NUCLEOTIDE SEQUENCE [LARGE SCALE GENOMIC DNA]</scope>
    <source>
        <strain evidence="8 9">SCH89</strain>
    </source>
</reference>
<dbReference type="PANTHER" id="PTHR30349">
    <property type="entry name" value="PHAGE INTEGRASE-RELATED"/>
    <property type="match status" value="1"/>
</dbReference>
<dbReference type="InterPro" id="IPR046668">
    <property type="entry name" value="DUF6538"/>
</dbReference>
<dbReference type="InterPro" id="IPR044068">
    <property type="entry name" value="CB"/>
</dbReference>
<keyword evidence="4" id="KW-0233">DNA recombination</keyword>
<dbReference type="PROSITE" id="PS51900">
    <property type="entry name" value="CB"/>
    <property type="match status" value="1"/>
</dbReference>
<evidence type="ECO:0000259" key="6">
    <source>
        <dbReference type="PROSITE" id="PS51898"/>
    </source>
</evidence>
<dbReference type="GO" id="GO:0003677">
    <property type="term" value="F:DNA binding"/>
    <property type="evidence" value="ECO:0007669"/>
    <property type="project" value="UniProtKB-UniRule"/>
</dbReference>